<comment type="caution">
    <text evidence="1">The sequence shown here is derived from an EMBL/GenBank/DDBJ whole genome shotgun (WGS) entry which is preliminary data.</text>
</comment>
<dbReference type="SUPFAM" id="SSF56672">
    <property type="entry name" value="DNA/RNA polymerases"/>
    <property type="match status" value="1"/>
</dbReference>
<keyword evidence="2" id="KW-1185">Reference proteome</keyword>
<dbReference type="AlphaFoldDB" id="A0A225VX92"/>
<dbReference type="OrthoDB" id="124812at2759"/>
<dbReference type="EMBL" id="NBNE01002883">
    <property type="protein sequence ID" value="OWZ09180.1"/>
    <property type="molecule type" value="Genomic_DNA"/>
</dbReference>
<evidence type="ECO:0008006" key="3">
    <source>
        <dbReference type="Google" id="ProtNLM"/>
    </source>
</evidence>
<sequence length="292" mass="32934">MGPSIAEEHTICPNAPLQPLPNVKNYSLSTNKAESGANRCCLDESCFKHPTNVKPDIVWVKLDKPIKCTMAENTSILVDWIVKLNLSLQTIAGIFHIAEPVECLIIPGDSETFLQEGQVDLMAVAATDVNDGEFYKVDEPTVTNSTVHDDEVRNGVFEMVEKAIQDEFPLEYQNELTRIALKFILWRKGLGADRLARVPPTRIRLKPGANTYRCKSSKYPPDVRRFMENFNNKLVKLGWIYEILETRWACPALPVRKGNGEFHQTADYKPMIELVESTVGVMSKLEIDLEVV</sequence>
<protein>
    <recommendedName>
        <fullName evidence="3">Reverse transcriptase</fullName>
    </recommendedName>
</protein>
<dbReference type="InterPro" id="IPR043502">
    <property type="entry name" value="DNA/RNA_pol_sf"/>
</dbReference>
<dbReference type="Proteomes" id="UP000198211">
    <property type="component" value="Unassembled WGS sequence"/>
</dbReference>
<organism evidence="1 2">
    <name type="scientific">Phytophthora megakarya</name>
    <dbReference type="NCBI Taxonomy" id="4795"/>
    <lineage>
        <taxon>Eukaryota</taxon>
        <taxon>Sar</taxon>
        <taxon>Stramenopiles</taxon>
        <taxon>Oomycota</taxon>
        <taxon>Peronosporomycetes</taxon>
        <taxon>Peronosporales</taxon>
        <taxon>Peronosporaceae</taxon>
        <taxon>Phytophthora</taxon>
    </lineage>
</organism>
<proteinExistence type="predicted"/>
<accession>A0A225VX92</accession>
<name>A0A225VX92_9STRA</name>
<reference evidence="2" key="1">
    <citation type="submission" date="2017-03" db="EMBL/GenBank/DDBJ databases">
        <title>Phytopthora megakarya and P. palmivora, two closely related causual agents of cacao black pod achieved similar genome size and gene model numbers by different mechanisms.</title>
        <authorList>
            <person name="Ali S."/>
            <person name="Shao J."/>
            <person name="Larry D.J."/>
            <person name="Kronmiller B."/>
            <person name="Shen D."/>
            <person name="Strem M.D."/>
            <person name="Melnick R.L."/>
            <person name="Guiltinan M.J."/>
            <person name="Tyler B.M."/>
            <person name="Meinhardt L.W."/>
            <person name="Bailey B.A."/>
        </authorList>
    </citation>
    <scope>NUCLEOTIDE SEQUENCE [LARGE SCALE GENOMIC DNA]</scope>
    <source>
        <strain evidence="2">zdho120</strain>
    </source>
</reference>
<dbReference type="Gene3D" id="3.10.10.10">
    <property type="entry name" value="HIV Type 1 Reverse Transcriptase, subunit A, domain 1"/>
    <property type="match status" value="1"/>
</dbReference>
<gene>
    <name evidence="1" type="ORF">PHMEG_00018155</name>
</gene>
<evidence type="ECO:0000313" key="2">
    <source>
        <dbReference type="Proteomes" id="UP000198211"/>
    </source>
</evidence>
<evidence type="ECO:0000313" key="1">
    <source>
        <dbReference type="EMBL" id="OWZ09180.1"/>
    </source>
</evidence>